<sequence>MQAADADEATTDLATVAGADEDEDPQVCLILWLMADFPHEYPRLTCLMYLSLRSSIPITAPTAQSSASIFIPPQIQGSWAEHMQSEAATNTSVNTQLTDTGTIEELTASQFRTVFDYIREPNQTRMQDHEAATQIIRTLRIMLNAATETTHSFHNLAVLLGRGSPLRYPYMVLMSWIQELTYQITSTVPPRRILSHSGKPSQPSGTTSISAVLP</sequence>
<organism evidence="3 4">
    <name type="scientific">Heligmosomoides polygyrus</name>
    <name type="common">Parasitic roundworm</name>
    <dbReference type="NCBI Taxonomy" id="6339"/>
    <lineage>
        <taxon>Eukaryota</taxon>
        <taxon>Metazoa</taxon>
        <taxon>Ecdysozoa</taxon>
        <taxon>Nematoda</taxon>
        <taxon>Chromadorea</taxon>
        <taxon>Rhabditida</taxon>
        <taxon>Rhabditina</taxon>
        <taxon>Rhabditomorpha</taxon>
        <taxon>Strongyloidea</taxon>
        <taxon>Heligmosomidae</taxon>
        <taxon>Heligmosomoides</taxon>
    </lineage>
</organism>
<keyword evidence="3" id="KW-1185">Reference proteome</keyword>
<reference evidence="2 3" key="1">
    <citation type="submission" date="2018-11" db="EMBL/GenBank/DDBJ databases">
        <authorList>
            <consortium name="Pathogen Informatics"/>
        </authorList>
    </citation>
    <scope>NUCLEOTIDE SEQUENCE [LARGE SCALE GENOMIC DNA]</scope>
</reference>
<evidence type="ECO:0000313" key="4">
    <source>
        <dbReference type="WBParaSite" id="HPBE_0002428101-mRNA-1"/>
    </source>
</evidence>
<dbReference type="AlphaFoldDB" id="A0A183GNL1"/>
<dbReference type="EMBL" id="UZAH01036108">
    <property type="protein sequence ID" value="VDP44008.1"/>
    <property type="molecule type" value="Genomic_DNA"/>
</dbReference>
<dbReference type="Proteomes" id="UP000050761">
    <property type="component" value="Unassembled WGS sequence"/>
</dbReference>
<reference evidence="4" key="2">
    <citation type="submission" date="2019-09" db="UniProtKB">
        <authorList>
            <consortium name="WormBaseParasite"/>
        </authorList>
    </citation>
    <scope>IDENTIFICATION</scope>
</reference>
<proteinExistence type="predicted"/>
<feature type="compositionally biased region" description="Polar residues" evidence="1">
    <location>
        <begin position="198"/>
        <end position="214"/>
    </location>
</feature>
<gene>
    <name evidence="2" type="ORF">HPBE_LOCUS24281</name>
</gene>
<dbReference type="WBParaSite" id="HPBE_0002428101-mRNA-1">
    <property type="protein sequence ID" value="HPBE_0002428101-mRNA-1"/>
    <property type="gene ID" value="HPBE_0002428101"/>
</dbReference>
<accession>A0A3P8EBP8</accession>
<evidence type="ECO:0000313" key="3">
    <source>
        <dbReference type="Proteomes" id="UP000050761"/>
    </source>
</evidence>
<evidence type="ECO:0000256" key="1">
    <source>
        <dbReference type="SAM" id="MobiDB-lite"/>
    </source>
</evidence>
<feature type="region of interest" description="Disordered" evidence="1">
    <location>
        <begin position="191"/>
        <end position="214"/>
    </location>
</feature>
<name>A0A183GNL1_HELPZ</name>
<evidence type="ECO:0000313" key="2">
    <source>
        <dbReference type="EMBL" id="VDP44008.1"/>
    </source>
</evidence>
<dbReference type="OrthoDB" id="5910114at2759"/>
<accession>A0A183GNL1</accession>
<protein>
    <submittedName>
        <fullName evidence="4">UBC core domain-containing protein</fullName>
    </submittedName>
</protein>